<dbReference type="Pfam" id="PF00096">
    <property type="entry name" value="zf-C2H2"/>
    <property type="match status" value="1"/>
</dbReference>
<proteinExistence type="predicted"/>
<keyword evidence="4 7" id="KW-0863">Zinc-finger</keyword>
<feature type="domain" description="C2H2-type" evidence="9">
    <location>
        <begin position="277"/>
        <end position="306"/>
    </location>
</feature>
<evidence type="ECO:0000256" key="1">
    <source>
        <dbReference type="ARBA" id="ARBA00004123"/>
    </source>
</evidence>
<feature type="domain" description="C2H2-type" evidence="9">
    <location>
        <begin position="249"/>
        <end position="276"/>
    </location>
</feature>
<feature type="compositionally biased region" description="Basic and acidic residues" evidence="8">
    <location>
        <begin position="500"/>
        <end position="519"/>
    </location>
</feature>
<dbReference type="SMART" id="SM00355">
    <property type="entry name" value="ZnF_C2H2"/>
    <property type="match status" value="4"/>
</dbReference>
<keyword evidence="6" id="KW-0539">Nucleus</keyword>
<dbReference type="GO" id="GO:0010468">
    <property type="term" value="P:regulation of gene expression"/>
    <property type="evidence" value="ECO:0007669"/>
    <property type="project" value="TreeGrafter"/>
</dbReference>
<dbReference type="Gene3D" id="3.30.160.60">
    <property type="entry name" value="Classic Zinc Finger"/>
    <property type="match status" value="5"/>
</dbReference>
<sequence length="574" mass="63740">MNLLDGEELHQEFLDPVGIEGPVLVEDAIDLQDDVPAVVYIDNCNSVLVPEDVYEAWPDGAVPVEEVSDNQDQIALQQFIDETDTVYGNDEGVEFIEDDLLPPDGGDVAAGSALIEDDIVVHNETVDDDLTAHMRTHTGEKPFECSICGTKFSQRTPMLNHKRAGPPRPHLKPPKRVICTKLLSKADGRTQQSEEERSTMVDFAPPVGQIETPISAAASKRLDEIIESVISGVPVKKRKKRPSKAPMLVQCQVCGLMLKHASKIRAHIRTHTGDKPFICVFCDEQFSTSGILSMHIKRKHTQGERPYACTWDCGKRFVSLSTRNEHERVVHAGTKRYECNVTGAYTRIASTSGTVSKVLFFCKSDAFESLVAKEILTAEKEADRELRLEKQRENLSCQYGQSDQVFRDPSMSVPNPNSFFLKILLDPTTNMLVHVSEDGMVLEPEMDQHTFMQGEFVEEAEDVALAELMRSAGSEAAPSTSSSESGDNKANLYLSQQAKLDPEPSRNEVEASPPDKEVDGNNGEEMPSFACKDGKAKYKETKKEKGPKGRWVNILKKKLPARTTSMLGQEQRFS</sequence>
<evidence type="ECO:0000256" key="2">
    <source>
        <dbReference type="ARBA" id="ARBA00022723"/>
    </source>
</evidence>
<dbReference type="GO" id="GO:0005634">
    <property type="term" value="C:nucleus"/>
    <property type="evidence" value="ECO:0007669"/>
    <property type="project" value="UniProtKB-SubCell"/>
</dbReference>
<reference evidence="10 11" key="1">
    <citation type="submission" date="2018-11" db="EMBL/GenBank/DDBJ databases">
        <authorList>
            <consortium name="Pathogen Informatics"/>
        </authorList>
    </citation>
    <scope>NUCLEOTIDE SEQUENCE [LARGE SCALE GENOMIC DNA]</scope>
</reference>
<evidence type="ECO:0000256" key="8">
    <source>
        <dbReference type="SAM" id="MobiDB-lite"/>
    </source>
</evidence>
<evidence type="ECO:0000313" key="12">
    <source>
        <dbReference type="WBParaSite" id="HPBE_0002013901-mRNA-1"/>
    </source>
</evidence>
<feature type="domain" description="C2H2-type" evidence="9">
    <location>
        <begin position="143"/>
        <end position="173"/>
    </location>
</feature>
<gene>
    <name evidence="10" type="ORF">HPBE_LOCUS20138</name>
</gene>
<organism evidence="10">
    <name type="scientific">Heligmosomoides polygyrus</name>
    <name type="common">Parasitic roundworm</name>
    <dbReference type="NCBI Taxonomy" id="6339"/>
    <lineage>
        <taxon>Eukaryota</taxon>
        <taxon>Metazoa</taxon>
        <taxon>Ecdysozoa</taxon>
        <taxon>Nematoda</taxon>
        <taxon>Chromadorea</taxon>
        <taxon>Rhabditida</taxon>
        <taxon>Rhabditina</taxon>
        <taxon>Rhabditomorpha</taxon>
        <taxon>Strongyloidea</taxon>
        <taxon>Heligmosomidae</taxon>
        <taxon>Heligmosomoides</taxon>
    </lineage>
</organism>
<evidence type="ECO:0000256" key="4">
    <source>
        <dbReference type="ARBA" id="ARBA00022771"/>
    </source>
</evidence>
<dbReference type="WBParaSite" id="HPBE_0002013901-mRNA-1">
    <property type="protein sequence ID" value="HPBE_0002013901-mRNA-1"/>
    <property type="gene ID" value="HPBE_0002013901"/>
</dbReference>
<dbReference type="InterPro" id="IPR013087">
    <property type="entry name" value="Znf_C2H2_type"/>
</dbReference>
<dbReference type="PANTHER" id="PTHR16515:SF49">
    <property type="entry name" value="GASTRULA ZINC FINGER PROTEIN XLCGF49.1-LIKE-RELATED"/>
    <property type="match status" value="1"/>
</dbReference>
<dbReference type="FunFam" id="3.30.160.60:FF:002343">
    <property type="entry name" value="Zinc finger protein 33A"/>
    <property type="match status" value="1"/>
</dbReference>
<feature type="region of interest" description="Disordered" evidence="8">
    <location>
        <begin position="498"/>
        <end position="549"/>
    </location>
</feature>
<comment type="subcellular location">
    <subcellularLocation>
        <location evidence="1">Nucleus</location>
    </subcellularLocation>
</comment>
<keyword evidence="3" id="KW-0677">Repeat</keyword>
<evidence type="ECO:0000313" key="11">
    <source>
        <dbReference type="Proteomes" id="UP000050761"/>
    </source>
</evidence>
<keyword evidence="5" id="KW-0862">Zinc</keyword>
<protein>
    <submittedName>
        <fullName evidence="12">C2H2-type domain-containing protein</fullName>
    </submittedName>
</protein>
<dbReference type="EMBL" id="UZAH01031891">
    <property type="protein sequence ID" value="VDP18431.1"/>
    <property type="molecule type" value="Genomic_DNA"/>
</dbReference>
<evidence type="ECO:0000256" key="5">
    <source>
        <dbReference type="ARBA" id="ARBA00022833"/>
    </source>
</evidence>
<dbReference type="PROSITE" id="PS00028">
    <property type="entry name" value="ZINC_FINGER_C2H2_1"/>
    <property type="match status" value="3"/>
</dbReference>
<dbReference type="OrthoDB" id="40579at2759"/>
<evidence type="ECO:0000256" key="3">
    <source>
        <dbReference type="ARBA" id="ARBA00022737"/>
    </source>
</evidence>
<feature type="domain" description="C2H2-type" evidence="9">
    <location>
        <begin position="307"/>
        <end position="336"/>
    </location>
</feature>
<dbReference type="InterPro" id="IPR050331">
    <property type="entry name" value="Zinc_finger"/>
</dbReference>
<dbReference type="InterPro" id="IPR036236">
    <property type="entry name" value="Znf_C2H2_sf"/>
</dbReference>
<evidence type="ECO:0000313" key="10">
    <source>
        <dbReference type="EMBL" id="VDP18431.1"/>
    </source>
</evidence>
<keyword evidence="2" id="KW-0479">Metal-binding</keyword>
<dbReference type="Proteomes" id="UP000050761">
    <property type="component" value="Unassembled WGS sequence"/>
</dbReference>
<dbReference type="SUPFAM" id="SSF57667">
    <property type="entry name" value="beta-beta-alpha zinc fingers"/>
    <property type="match status" value="3"/>
</dbReference>
<evidence type="ECO:0000259" key="9">
    <source>
        <dbReference type="PROSITE" id="PS50157"/>
    </source>
</evidence>
<evidence type="ECO:0000256" key="6">
    <source>
        <dbReference type="ARBA" id="ARBA00023242"/>
    </source>
</evidence>
<dbReference type="GO" id="GO:0008270">
    <property type="term" value="F:zinc ion binding"/>
    <property type="evidence" value="ECO:0007669"/>
    <property type="project" value="UniProtKB-KW"/>
</dbReference>
<keyword evidence="11" id="KW-1185">Reference proteome</keyword>
<feature type="compositionally biased region" description="Basic and acidic residues" evidence="8">
    <location>
        <begin position="532"/>
        <end position="547"/>
    </location>
</feature>
<dbReference type="AlphaFoldDB" id="A0A3P8B879"/>
<reference evidence="12" key="2">
    <citation type="submission" date="2019-09" db="UniProtKB">
        <authorList>
            <consortium name="WormBaseParasite"/>
        </authorList>
    </citation>
    <scope>IDENTIFICATION</scope>
</reference>
<dbReference type="PANTHER" id="PTHR16515">
    <property type="entry name" value="PR DOMAIN ZINC FINGER PROTEIN"/>
    <property type="match status" value="1"/>
</dbReference>
<dbReference type="PROSITE" id="PS50157">
    <property type="entry name" value="ZINC_FINGER_C2H2_2"/>
    <property type="match status" value="4"/>
</dbReference>
<name>A0A3P8B879_HELPZ</name>
<evidence type="ECO:0000256" key="7">
    <source>
        <dbReference type="PROSITE-ProRule" id="PRU00042"/>
    </source>
</evidence>
<accession>A0A3P8B879</accession>